<dbReference type="Proteomes" id="UP000054107">
    <property type="component" value="Unassembled WGS sequence"/>
</dbReference>
<dbReference type="STRING" id="35722.A0A0B7N2T9"/>
<dbReference type="InterPro" id="IPR050715">
    <property type="entry name" value="LRR-SigEffector_domain"/>
</dbReference>
<dbReference type="PANTHER" id="PTHR45752">
    <property type="entry name" value="LEUCINE-RICH REPEAT-CONTAINING"/>
    <property type="match status" value="1"/>
</dbReference>
<dbReference type="OrthoDB" id="660555at2759"/>
<keyword evidence="2" id="KW-0677">Repeat</keyword>
<dbReference type="SMART" id="SM00365">
    <property type="entry name" value="LRR_SD22"/>
    <property type="match status" value="2"/>
</dbReference>
<keyword evidence="4" id="KW-1185">Reference proteome</keyword>
<dbReference type="SUPFAM" id="SSF52058">
    <property type="entry name" value="L domain-like"/>
    <property type="match status" value="1"/>
</dbReference>
<organism evidence="3 4">
    <name type="scientific">Parasitella parasitica</name>
    <dbReference type="NCBI Taxonomy" id="35722"/>
    <lineage>
        <taxon>Eukaryota</taxon>
        <taxon>Fungi</taxon>
        <taxon>Fungi incertae sedis</taxon>
        <taxon>Mucoromycota</taxon>
        <taxon>Mucoromycotina</taxon>
        <taxon>Mucoromycetes</taxon>
        <taxon>Mucorales</taxon>
        <taxon>Mucorineae</taxon>
        <taxon>Mucoraceae</taxon>
        <taxon>Parasitella</taxon>
    </lineage>
</organism>
<dbReference type="PRINTS" id="PR00019">
    <property type="entry name" value="LEURICHRPT"/>
</dbReference>
<reference evidence="3 4" key="1">
    <citation type="submission" date="2014-09" db="EMBL/GenBank/DDBJ databases">
        <authorList>
            <person name="Ellenberger Sabrina"/>
        </authorList>
    </citation>
    <scope>NUCLEOTIDE SEQUENCE [LARGE SCALE GENOMIC DNA]</scope>
    <source>
        <strain evidence="3 4">CBS 412.66</strain>
    </source>
</reference>
<dbReference type="EMBL" id="LN722203">
    <property type="protein sequence ID" value="CEP09810.1"/>
    <property type="molecule type" value="Genomic_DNA"/>
</dbReference>
<evidence type="ECO:0000313" key="3">
    <source>
        <dbReference type="EMBL" id="CEP09810.1"/>
    </source>
</evidence>
<dbReference type="PROSITE" id="PS51450">
    <property type="entry name" value="LRR"/>
    <property type="match status" value="2"/>
</dbReference>
<protein>
    <submittedName>
        <fullName evidence="3">Uncharacterized protein</fullName>
    </submittedName>
</protein>
<dbReference type="InterPro" id="IPR003591">
    <property type="entry name" value="Leu-rich_rpt_typical-subtyp"/>
</dbReference>
<dbReference type="PANTHER" id="PTHR45752:SF187">
    <property type="entry name" value="LEUCINE-RICH REPEAT AND IQ DOMAIN-CONTAINING PROTEIN 4"/>
    <property type="match status" value="1"/>
</dbReference>
<evidence type="ECO:0000256" key="2">
    <source>
        <dbReference type="ARBA" id="ARBA00022737"/>
    </source>
</evidence>
<dbReference type="AlphaFoldDB" id="A0A0B7N2T9"/>
<gene>
    <name evidence="3" type="primary">PARPA_03364.1 scaffold 7264</name>
</gene>
<dbReference type="Pfam" id="PF13855">
    <property type="entry name" value="LRR_8"/>
    <property type="match status" value="1"/>
</dbReference>
<accession>A0A0B7N2T9</accession>
<keyword evidence="1" id="KW-0433">Leucine-rich repeat</keyword>
<proteinExistence type="predicted"/>
<evidence type="ECO:0000313" key="4">
    <source>
        <dbReference type="Proteomes" id="UP000054107"/>
    </source>
</evidence>
<evidence type="ECO:0000256" key="1">
    <source>
        <dbReference type="ARBA" id="ARBA00022614"/>
    </source>
</evidence>
<name>A0A0B7N2T9_9FUNG</name>
<dbReference type="InterPro" id="IPR032675">
    <property type="entry name" value="LRR_dom_sf"/>
</dbReference>
<sequence length="526" mass="61069">MDTDTEIREYESKDQAELRRFYCDMENKKRTSRVLHTLRQRSSAKRTWQAGLVAELLLWSAGLSIFCFKMIGQENDAELDRNCQQMADELATIRKSEKSNVWVMTKQGHIIGSVAFKYESGEGIIGFLRGIDPQTRLLLLKNAFRFGRANNITVVSKWKDDMKWSESNFNFTLRTTIRSLDQFPMHCLFSPTALDHDLSYVDKTYYSNQQQYQQHYLPLLSNSDEKHQNEKHQTSVQTIVLNKTIGLVTSVSRLDLRNIGLFVLPTQVALLTRLTILDLSHNKLVKLPSNIDQLRNLKHLNLSYNNITHLPASIYSLTKLTHFDVSYNPITRISANIARLHCLNFLDLSSTNISSIPAELLNLFMTVIKTDHCPRLLDQSMELQQRTTHNPLGLVEICARQIIQPILYDIMAKKKKRRELKEMQKQRYKIFQQLPNHIIYYLSRPKACSSCGGPYFQSFVVRYRIVQRQDESWIPVEYRLCSAHWNTERERVLSLFSEIPTSSLPSSKEPCHLKLVPSNSIDFDNM</sequence>
<dbReference type="InterPro" id="IPR001611">
    <property type="entry name" value="Leu-rich_rpt"/>
</dbReference>
<dbReference type="SMART" id="SM00369">
    <property type="entry name" value="LRR_TYP"/>
    <property type="match status" value="4"/>
</dbReference>
<dbReference type="Gene3D" id="3.80.10.10">
    <property type="entry name" value="Ribonuclease Inhibitor"/>
    <property type="match status" value="1"/>
</dbReference>